<evidence type="ECO:0000259" key="9">
    <source>
        <dbReference type="Pfam" id="PF06148"/>
    </source>
</evidence>
<dbReference type="PANTHER" id="PTHR12961">
    <property type="entry name" value="CONSERVED OLIGOMERIC GOLGI COMPLEX COMPONENT 2"/>
    <property type="match status" value="1"/>
</dbReference>
<protein>
    <recommendedName>
        <fullName evidence="3">Conserved oligomeric Golgi complex subunit 2</fullName>
    </recommendedName>
    <alternativeName>
        <fullName evidence="8">Component of oligomeric Golgi complex 2</fullName>
    </alternativeName>
</protein>
<evidence type="ECO:0000313" key="12">
    <source>
        <dbReference type="Proteomes" id="UP000515908"/>
    </source>
</evidence>
<keyword evidence="7" id="KW-0472">Membrane</keyword>
<name>A0A7G2C1W7_9TRYP</name>
<evidence type="ECO:0000256" key="1">
    <source>
        <dbReference type="ARBA" id="ARBA00004395"/>
    </source>
</evidence>
<evidence type="ECO:0000313" key="11">
    <source>
        <dbReference type="EMBL" id="CAD2213221.1"/>
    </source>
</evidence>
<evidence type="ECO:0000256" key="7">
    <source>
        <dbReference type="ARBA" id="ARBA00023136"/>
    </source>
</evidence>
<dbReference type="OrthoDB" id="332281at2759"/>
<dbReference type="InterPro" id="IPR024603">
    <property type="entry name" value="COG_complex_COG2_C"/>
</dbReference>
<dbReference type="GO" id="GO:0006891">
    <property type="term" value="P:intra-Golgi vesicle-mediated transport"/>
    <property type="evidence" value="ECO:0007669"/>
    <property type="project" value="TreeGrafter"/>
</dbReference>
<evidence type="ECO:0000256" key="4">
    <source>
        <dbReference type="ARBA" id="ARBA00022448"/>
    </source>
</evidence>
<evidence type="ECO:0000259" key="10">
    <source>
        <dbReference type="Pfam" id="PF12022"/>
    </source>
</evidence>
<dbReference type="PANTHER" id="PTHR12961:SF0">
    <property type="entry name" value="CONSERVED OLIGOMERIC GOLGI COMPLEX SUBUNIT 2"/>
    <property type="match status" value="1"/>
</dbReference>
<dbReference type="GO" id="GO:0007030">
    <property type="term" value="P:Golgi organization"/>
    <property type="evidence" value="ECO:0007669"/>
    <property type="project" value="InterPro"/>
</dbReference>
<keyword evidence="6" id="KW-0333">Golgi apparatus</keyword>
<dbReference type="Proteomes" id="UP000515908">
    <property type="component" value="Chromosome 01"/>
</dbReference>
<dbReference type="AlphaFoldDB" id="A0A7G2C1W7"/>
<keyword evidence="5" id="KW-0653">Protein transport</keyword>
<keyword evidence="12" id="KW-1185">Reference proteome</keyword>
<evidence type="ECO:0000256" key="6">
    <source>
        <dbReference type="ARBA" id="ARBA00023034"/>
    </source>
</evidence>
<dbReference type="InterPro" id="IPR024602">
    <property type="entry name" value="COG_su2_N"/>
</dbReference>
<dbReference type="Pfam" id="PF06148">
    <property type="entry name" value="COG2_N"/>
    <property type="match status" value="1"/>
</dbReference>
<dbReference type="VEuPathDB" id="TriTrypDB:ADEAN_000065800"/>
<evidence type="ECO:0000256" key="8">
    <source>
        <dbReference type="ARBA" id="ARBA00031344"/>
    </source>
</evidence>
<comment type="subcellular location">
    <subcellularLocation>
        <location evidence="1">Golgi apparatus membrane</location>
        <topology evidence="1">Peripheral membrane protein</topology>
    </subcellularLocation>
</comment>
<accession>A0A7G2C1W7</accession>
<sequence>MADVEQPELQTDVVTVPTISGDELRLIQMCFSEHEFGVLTEAGEEALAGAISTSFDPLSFVREKNESGVSLATLRGDLDFFASHINSKITNRIQTEMQDALSSVSTRLIAVQDELQLMEQPLTSSIRKVDAAHKKIDDKLKSVSLKVQHASEEELEVLFDKQLLQGTLYYDQFCTCALEFRPFVEEVTTADMDGSITLILSALEKVEAILTLAVQLRQIAEVTLPKLGHREKHYNELRAWSKAATEAVLYSLDTLFSAIAVWYIQRRDKKDPVATKSLDALIQLREMYSLLDCNTEFCVMFREKVLRQLFDKIVSWKDVTQIKQSTENSIALLRKVEYLLSTDVIPLLKVLRRFFPDQSPASQILWPAVFEMLTKKFITLYDYAMADTFHQKYVAAYRLLALCENCCDTLEELVQLRTSADVGLWNHKWNTDAYVALRVGELEGALSALQNTQLTPNEPGNTAKYNFPIFDVLESGLLRLFSQEVYLQACAMRFIKTGIALVSRVVREMCHRLEEVLKADGQNSDNGVPLGLQFVGDLQKFVTFLQTDFSRQVHMVVGESTTAFLRVHNGNGEETSVLIHLISWLSETFQKDFMDHTLQMILAGVRRNTDAALQHIKTIRSTLSGKKNTLPTQPSWFLNSVVAPIRVFVTNCQASAVDPAVLSPLVYKLVEGVLEHFFSVAKETLLTAKLTEARWEKLRKQKDPSTTDMTADGVSPTTAIAPGTLQRVQAEAATDIDKMFIQLYLDVRELTRQLRELGVVPDSLFGSSCLLELQSLVRRGEWLLGADIPEPPELVAEAV</sequence>
<gene>
    <name evidence="11" type="ORF">ADEAN_000065800</name>
</gene>
<dbReference type="GO" id="GO:0017119">
    <property type="term" value="C:Golgi transport complex"/>
    <property type="evidence" value="ECO:0007669"/>
    <property type="project" value="TreeGrafter"/>
</dbReference>
<dbReference type="GO" id="GO:0000139">
    <property type="term" value="C:Golgi membrane"/>
    <property type="evidence" value="ECO:0007669"/>
    <property type="project" value="UniProtKB-SubCell"/>
</dbReference>
<proteinExistence type="inferred from homology"/>
<reference evidence="11 12" key="1">
    <citation type="submission" date="2020-08" db="EMBL/GenBank/DDBJ databases">
        <authorList>
            <person name="Newling K."/>
            <person name="Davey J."/>
            <person name="Forrester S."/>
        </authorList>
    </citation>
    <scope>NUCLEOTIDE SEQUENCE [LARGE SCALE GENOMIC DNA]</scope>
    <source>
        <strain evidence="12">Crithidia deanei Carvalho (ATCC PRA-265)</strain>
    </source>
</reference>
<feature type="domain" description="COG complex component COG2 C-terminal" evidence="10">
    <location>
        <begin position="427"/>
        <end position="747"/>
    </location>
</feature>
<dbReference type="InterPro" id="IPR009316">
    <property type="entry name" value="COG2"/>
</dbReference>
<keyword evidence="4" id="KW-0813">Transport</keyword>
<comment type="similarity">
    <text evidence="2">Belongs to the COG2 family.</text>
</comment>
<organism evidence="11 12">
    <name type="scientific">Angomonas deanei</name>
    <dbReference type="NCBI Taxonomy" id="59799"/>
    <lineage>
        <taxon>Eukaryota</taxon>
        <taxon>Discoba</taxon>
        <taxon>Euglenozoa</taxon>
        <taxon>Kinetoplastea</taxon>
        <taxon>Metakinetoplastina</taxon>
        <taxon>Trypanosomatida</taxon>
        <taxon>Trypanosomatidae</taxon>
        <taxon>Strigomonadinae</taxon>
        <taxon>Angomonas</taxon>
    </lineage>
</organism>
<dbReference type="EMBL" id="LR877145">
    <property type="protein sequence ID" value="CAD2213221.1"/>
    <property type="molecule type" value="Genomic_DNA"/>
</dbReference>
<evidence type="ECO:0000256" key="2">
    <source>
        <dbReference type="ARBA" id="ARBA00007603"/>
    </source>
</evidence>
<feature type="domain" description="Conserved oligomeric Golgi complex subunit 2 N-terminal" evidence="9">
    <location>
        <begin position="30"/>
        <end position="119"/>
    </location>
</feature>
<evidence type="ECO:0000256" key="5">
    <source>
        <dbReference type="ARBA" id="ARBA00022927"/>
    </source>
</evidence>
<dbReference type="Pfam" id="PF12022">
    <property type="entry name" value="COG2_C"/>
    <property type="match status" value="1"/>
</dbReference>
<evidence type="ECO:0000256" key="3">
    <source>
        <dbReference type="ARBA" id="ARBA00020977"/>
    </source>
</evidence>
<dbReference type="GO" id="GO:0015031">
    <property type="term" value="P:protein transport"/>
    <property type="evidence" value="ECO:0007669"/>
    <property type="project" value="UniProtKB-KW"/>
</dbReference>